<evidence type="ECO:0000256" key="1">
    <source>
        <dbReference type="ARBA" id="ARBA00004613"/>
    </source>
</evidence>
<gene>
    <name evidence="10" type="primary">LOC115427623</name>
</gene>
<dbReference type="Pfam" id="PF23560">
    <property type="entry name" value="GBD_Hemicentin"/>
    <property type="match status" value="1"/>
</dbReference>
<reference evidence="10" key="2">
    <citation type="submission" date="2025-08" db="UniProtKB">
        <authorList>
            <consortium name="Ensembl"/>
        </authorList>
    </citation>
    <scope>IDENTIFICATION</scope>
</reference>
<keyword evidence="3 5" id="KW-0732">Signal</keyword>
<dbReference type="SUPFAM" id="SSF53300">
    <property type="entry name" value="vWA-like"/>
    <property type="match status" value="1"/>
</dbReference>
<reference evidence="10" key="3">
    <citation type="submission" date="2025-09" db="UniProtKB">
        <authorList>
            <consortium name="Ensembl"/>
        </authorList>
    </citation>
    <scope>IDENTIFICATION</scope>
</reference>
<dbReference type="GO" id="GO:0005576">
    <property type="term" value="C:extracellular region"/>
    <property type="evidence" value="ECO:0007669"/>
    <property type="project" value="UniProtKB-SubCell"/>
</dbReference>
<dbReference type="InterPro" id="IPR052577">
    <property type="entry name" value="VWA7"/>
</dbReference>
<evidence type="ECO:0000259" key="9">
    <source>
        <dbReference type="Pfam" id="PF25107"/>
    </source>
</evidence>
<name>A0A672YKU9_9TELE</name>
<evidence type="ECO:0000256" key="3">
    <source>
        <dbReference type="ARBA" id="ARBA00022729"/>
    </source>
</evidence>
<dbReference type="RefSeq" id="XP_030002124.1">
    <property type="nucleotide sequence ID" value="XM_030146264.1"/>
</dbReference>
<sequence length="925" mass="98431">MMSSVLVVALLVSVLSGPTVAFVPFGRGKSTHVSITGTALLQKVTETCRAVAEAAGHQFTPTGSSPEELVQACLGHTATGQVSGAKFHAALREICMQNGLVDRDFANSAPHHFNSEAFLEGRGLIMEGMAAIKANVRQANFQAARETLGRVLHVLQDFYSHSNWVELGNTKPYVNLIRPDLPLENLADVNTPTCSDCASGTCPSPILPNILKEKKLTSGYMGMFSNAKPAGKCSHGGLGDLTSAAVPRGGISKDERRSDNAAFHTAALNTSTAASLQLLEDVRLAAGDKDFLRMMGIARSSVVCFVIDTTGSMSDDIEEAREVVYEIIDSKKGTQDEPSEYILVPFNDPDFGPMIRTTDPDKMKTEISKLTANGGGDTPEMCFSGLQLALTGAPPSSYIYVFTDAVAKDIALKDTIDALIRSTKSTVSFFMTGSSKRRRRSTTAASFDDYRDLALVSGGQAIEVSKSELPEATDVILDTSTSALVTVLQQARNPGRSETFPFVLDESLKKITTYITGRSTSFTLTNPAGVSQSSSEATGKLGTVQSVGNLRRIRLNEDKQAGTWQIHITSAQPYTLKVTGQSIVSFIYNFVESFEGPHPGYAILSGRPQAGQPAKLMMSVMGRKGPSSLTVTDVGLVTVSSSETVRSGTISDMGNADILVTVEEVPEGEFGVILKGTDKVCNSEFQRQSTTQMSVSKVTIQAVIDRSMEPGEAFQLPFSVMTQGSGGQYAISARNDRGFPMSHPNSLTLTTAEYTNASVTITSPANTPSGTDVTLTLEAQSSSGVDSNYAVLRLSVVTKITDFVQPVCEVQSVRADECPTDVSQCASFQWELSANLTDGNGTGIESITLRQGDGTLSYTSLTDPTVQANYDASCCSQIVEFVAVDKVGNVGKCYQSIVRSGGPSAPTVSLPLLVVLLGSVLVLRP</sequence>
<dbReference type="Pfam" id="PF25106">
    <property type="entry name" value="VWA_4"/>
    <property type="match status" value="1"/>
</dbReference>
<dbReference type="InterPro" id="IPR056475">
    <property type="entry name" value="GBD_Hemicentin/VWA7"/>
</dbReference>
<evidence type="ECO:0000256" key="2">
    <source>
        <dbReference type="ARBA" id="ARBA00022525"/>
    </source>
</evidence>
<dbReference type="InterPro" id="IPR036465">
    <property type="entry name" value="vWFA_dom_sf"/>
</dbReference>
<dbReference type="PANTHER" id="PTHR14905:SF22">
    <property type="entry name" value="VON WILLEBRAND FACTOR A DOMAIN-CONTAINING PROTEIN 7-LIKE"/>
    <property type="match status" value="1"/>
</dbReference>
<dbReference type="InterPro" id="IPR056862">
    <property type="entry name" value="VWA7_N"/>
</dbReference>
<evidence type="ECO:0000313" key="10">
    <source>
        <dbReference type="Ensembl" id="ENSSORP00005005204.1"/>
    </source>
</evidence>
<proteinExistence type="predicted"/>
<evidence type="ECO:0000259" key="8">
    <source>
        <dbReference type="Pfam" id="PF25106"/>
    </source>
</evidence>
<keyword evidence="11" id="KW-1185">Reference proteome</keyword>
<organism evidence="10 11">
    <name type="scientific">Sphaeramia orbicularis</name>
    <name type="common">orbiculate cardinalfish</name>
    <dbReference type="NCBI Taxonomy" id="375764"/>
    <lineage>
        <taxon>Eukaryota</taxon>
        <taxon>Metazoa</taxon>
        <taxon>Chordata</taxon>
        <taxon>Craniata</taxon>
        <taxon>Vertebrata</taxon>
        <taxon>Euteleostomi</taxon>
        <taxon>Actinopterygii</taxon>
        <taxon>Neopterygii</taxon>
        <taxon>Teleostei</taxon>
        <taxon>Neoteleostei</taxon>
        <taxon>Acanthomorphata</taxon>
        <taxon>Gobiaria</taxon>
        <taxon>Kurtiformes</taxon>
        <taxon>Apogonoidei</taxon>
        <taxon>Apogonidae</taxon>
        <taxon>Apogoninae</taxon>
        <taxon>Sphaeramia</taxon>
    </lineage>
</organism>
<dbReference type="InterPro" id="IPR057615">
    <property type="entry name" value="Ig_VWA7"/>
</dbReference>
<dbReference type="RefSeq" id="XP_030002131.1">
    <property type="nucleotide sequence ID" value="XM_030146271.1"/>
</dbReference>
<feature type="chain" id="PRO_5025483282" evidence="5">
    <location>
        <begin position="22"/>
        <end position="925"/>
    </location>
</feature>
<feature type="signal peptide" evidence="5">
    <location>
        <begin position="1"/>
        <end position="21"/>
    </location>
</feature>
<evidence type="ECO:0000313" key="11">
    <source>
        <dbReference type="Proteomes" id="UP000472271"/>
    </source>
</evidence>
<evidence type="ECO:0000256" key="5">
    <source>
        <dbReference type="SAM" id="SignalP"/>
    </source>
</evidence>
<dbReference type="Pfam" id="PF25107">
    <property type="entry name" value="VWA7_N"/>
    <property type="match status" value="1"/>
</dbReference>
<comment type="subcellular location">
    <subcellularLocation>
        <location evidence="1">Secreted</location>
    </subcellularLocation>
</comment>
<dbReference type="RefSeq" id="XP_030002109.1">
    <property type="nucleotide sequence ID" value="XM_030146249.1"/>
</dbReference>
<dbReference type="InterPro" id="IPR056861">
    <property type="entry name" value="HMCN1-like_VWA"/>
</dbReference>
<keyword evidence="4" id="KW-0325">Glycoprotein</keyword>
<dbReference type="InParanoid" id="A0A672YKU9"/>
<feature type="domain" description="Hemicentin/VWA7 galactose-binding" evidence="6">
    <location>
        <begin position="485"/>
        <end position="582"/>
    </location>
</feature>
<feature type="domain" description="VWA7 N-terminal" evidence="9">
    <location>
        <begin position="66"/>
        <end position="292"/>
    </location>
</feature>
<dbReference type="Gene3D" id="3.40.50.410">
    <property type="entry name" value="von Willebrand factor, type A domain"/>
    <property type="match status" value="1"/>
</dbReference>
<evidence type="ECO:0000259" key="7">
    <source>
        <dbReference type="Pfam" id="PF23619"/>
    </source>
</evidence>
<accession>A0A672YKU9</accession>
<dbReference type="AlphaFoldDB" id="A0A672YKU9"/>
<reference evidence="10" key="1">
    <citation type="submission" date="2019-06" db="EMBL/GenBank/DDBJ databases">
        <authorList>
            <consortium name="Wellcome Sanger Institute Data Sharing"/>
        </authorList>
    </citation>
    <scope>NUCLEOTIDE SEQUENCE [LARGE SCALE GENOMIC DNA]</scope>
</reference>
<dbReference type="CDD" id="cd00198">
    <property type="entry name" value="vWFA"/>
    <property type="match status" value="1"/>
</dbReference>
<protein>
    <submittedName>
        <fullName evidence="10">von Willebrand factor A domain-containing protein 7-like</fullName>
    </submittedName>
</protein>
<keyword evidence="2" id="KW-0964">Secreted</keyword>
<evidence type="ECO:0000256" key="4">
    <source>
        <dbReference type="ARBA" id="ARBA00023180"/>
    </source>
</evidence>
<evidence type="ECO:0000259" key="6">
    <source>
        <dbReference type="Pfam" id="PF23560"/>
    </source>
</evidence>
<feature type="domain" description="VWA7 Ig-like" evidence="7">
    <location>
        <begin position="698"/>
        <end position="797"/>
    </location>
</feature>
<dbReference type="GeneID" id="115427623"/>
<dbReference type="Proteomes" id="UP000472271">
    <property type="component" value="Chromosome 1"/>
</dbReference>
<dbReference type="PANTHER" id="PTHR14905">
    <property type="entry name" value="NG37"/>
    <property type="match status" value="1"/>
</dbReference>
<dbReference type="RefSeq" id="XP_030002116.1">
    <property type="nucleotide sequence ID" value="XM_030146256.1"/>
</dbReference>
<feature type="domain" description="Hemicentin-1-like von Willebrand factor A" evidence="8">
    <location>
        <begin position="303"/>
        <end position="466"/>
    </location>
</feature>
<dbReference type="Ensembl" id="ENSSORT00005005358.1">
    <property type="protein sequence ID" value="ENSSORP00005005204.1"/>
    <property type="gene ID" value="ENSSORG00005003110.1"/>
</dbReference>
<dbReference type="Pfam" id="PF23619">
    <property type="entry name" value="Ig_VWA7"/>
    <property type="match status" value="1"/>
</dbReference>